<feature type="compositionally biased region" description="Basic and acidic residues" evidence="1">
    <location>
        <begin position="118"/>
        <end position="144"/>
    </location>
</feature>
<evidence type="ECO:0000313" key="3">
    <source>
        <dbReference type="Proteomes" id="UP001066276"/>
    </source>
</evidence>
<dbReference type="EMBL" id="JANPWB010000001">
    <property type="protein sequence ID" value="KAJ1216560.1"/>
    <property type="molecule type" value="Genomic_DNA"/>
</dbReference>
<accession>A0AAV7WRI4</accession>
<name>A0AAV7WRI4_PLEWA</name>
<evidence type="ECO:0000313" key="2">
    <source>
        <dbReference type="EMBL" id="KAJ1216560.1"/>
    </source>
</evidence>
<keyword evidence="3" id="KW-1185">Reference proteome</keyword>
<proteinExistence type="predicted"/>
<feature type="compositionally biased region" description="Low complexity" evidence="1">
    <location>
        <begin position="145"/>
        <end position="155"/>
    </location>
</feature>
<organism evidence="2 3">
    <name type="scientific">Pleurodeles waltl</name>
    <name type="common">Iberian ribbed newt</name>
    <dbReference type="NCBI Taxonomy" id="8319"/>
    <lineage>
        <taxon>Eukaryota</taxon>
        <taxon>Metazoa</taxon>
        <taxon>Chordata</taxon>
        <taxon>Craniata</taxon>
        <taxon>Vertebrata</taxon>
        <taxon>Euteleostomi</taxon>
        <taxon>Amphibia</taxon>
        <taxon>Batrachia</taxon>
        <taxon>Caudata</taxon>
        <taxon>Salamandroidea</taxon>
        <taxon>Salamandridae</taxon>
        <taxon>Pleurodelinae</taxon>
        <taxon>Pleurodeles</taxon>
    </lineage>
</organism>
<protein>
    <submittedName>
        <fullName evidence="2">Uncharacterized protein</fullName>
    </submittedName>
</protein>
<comment type="caution">
    <text evidence="2">The sequence shown here is derived from an EMBL/GenBank/DDBJ whole genome shotgun (WGS) entry which is preliminary data.</text>
</comment>
<evidence type="ECO:0000256" key="1">
    <source>
        <dbReference type="SAM" id="MobiDB-lite"/>
    </source>
</evidence>
<dbReference type="AlphaFoldDB" id="A0AAV7WRI4"/>
<gene>
    <name evidence="2" type="ORF">NDU88_004161</name>
</gene>
<sequence>MPPNLCCISDRKSRIIPLASGKSANNIFLLSPGPRSRLRPSTQPAAMFSGTHVPLLSAAADVHREREAAARISFPDKGGRASTCWRGSSLEEAGGGISTWTAGEERKEMDKKDEVLKWRVRTEEQGDQEKEEYKTEKGDQEEQTARSGSGELELGGLERELLGRGGAETPRG</sequence>
<feature type="region of interest" description="Disordered" evidence="1">
    <location>
        <begin position="118"/>
        <end position="172"/>
    </location>
</feature>
<reference evidence="2" key="1">
    <citation type="journal article" date="2022" name="bioRxiv">
        <title>Sequencing and chromosome-scale assembly of the giantPleurodeles waltlgenome.</title>
        <authorList>
            <person name="Brown T."/>
            <person name="Elewa A."/>
            <person name="Iarovenko S."/>
            <person name="Subramanian E."/>
            <person name="Araus A.J."/>
            <person name="Petzold A."/>
            <person name="Susuki M."/>
            <person name="Suzuki K.-i.T."/>
            <person name="Hayashi T."/>
            <person name="Toyoda A."/>
            <person name="Oliveira C."/>
            <person name="Osipova E."/>
            <person name="Leigh N.D."/>
            <person name="Simon A."/>
            <person name="Yun M.H."/>
        </authorList>
    </citation>
    <scope>NUCLEOTIDE SEQUENCE</scope>
    <source>
        <strain evidence="2">20211129_DDA</strain>
        <tissue evidence="2">Liver</tissue>
    </source>
</reference>
<dbReference type="Proteomes" id="UP001066276">
    <property type="component" value="Chromosome 1_1"/>
</dbReference>